<gene>
    <name evidence="1" type="ORF">QFC19_004092</name>
</gene>
<reference evidence="1" key="1">
    <citation type="submission" date="2023-04" db="EMBL/GenBank/DDBJ databases">
        <title>Draft Genome sequencing of Naganishia species isolated from polar environments using Oxford Nanopore Technology.</title>
        <authorList>
            <person name="Leo P."/>
            <person name="Venkateswaran K."/>
        </authorList>
    </citation>
    <scope>NUCLEOTIDE SEQUENCE</scope>
    <source>
        <strain evidence="1">MNA-CCFEE 5261</strain>
    </source>
</reference>
<evidence type="ECO:0000313" key="2">
    <source>
        <dbReference type="Proteomes" id="UP001241377"/>
    </source>
</evidence>
<dbReference type="EMBL" id="JASBWR010000042">
    <property type="protein sequence ID" value="KAJ9104108.1"/>
    <property type="molecule type" value="Genomic_DNA"/>
</dbReference>
<keyword evidence="2" id="KW-1185">Reference proteome</keyword>
<name>A0ACC2VXF9_9TREE</name>
<accession>A0ACC2VXF9</accession>
<protein>
    <submittedName>
        <fullName evidence="1">Uncharacterized protein</fullName>
    </submittedName>
</protein>
<evidence type="ECO:0000313" key="1">
    <source>
        <dbReference type="EMBL" id="KAJ9104108.1"/>
    </source>
</evidence>
<organism evidence="1 2">
    <name type="scientific">Naganishia cerealis</name>
    <dbReference type="NCBI Taxonomy" id="610337"/>
    <lineage>
        <taxon>Eukaryota</taxon>
        <taxon>Fungi</taxon>
        <taxon>Dikarya</taxon>
        <taxon>Basidiomycota</taxon>
        <taxon>Agaricomycotina</taxon>
        <taxon>Tremellomycetes</taxon>
        <taxon>Filobasidiales</taxon>
        <taxon>Filobasidiaceae</taxon>
        <taxon>Naganishia</taxon>
    </lineage>
</organism>
<proteinExistence type="predicted"/>
<sequence length="388" mass="43983">MSDYTKQNSPLARYRQLAPSASLMVSPMCLGTMTFGEAHSERYGKCDKETSFKILDTFVELGGNFLDTANVYRDGETEEWLGEWLQARGIRDQLVIATKYTNSYRPKHTNEIQANYGGNGSKSMKLSLENSLKRLGTTYIDLFYLHIWDFTTSIPELMHSLNDLVVAGKVLYLGISDTPAWVVAKANQYARDHGLRQFSVYQGMWSAGIRDFEREIIPMAMDEGMALAPYGVLNQGRFQTREGFKKREKDNSEGRNFIPTSNVDRQVSGALEDIANKRKDDVSLLNIALAYVMQKAPYVFPIIGGRKLEHLLTNLKGFEISLSDEEMHQIESAYPFRHGFPTDFLSMALFDSKVECKMVAGPQEVKIVMGNLKKDWVERAKPVVPHKE</sequence>
<dbReference type="Proteomes" id="UP001241377">
    <property type="component" value="Unassembled WGS sequence"/>
</dbReference>
<comment type="caution">
    <text evidence="1">The sequence shown here is derived from an EMBL/GenBank/DDBJ whole genome shotgun (WGS) entry which is preliminary data.</text>
</comment>